<organism evidence="3 4">
    <name type="scientific">Polynucleobacter kasalickyi</name>
    <dbReference type="NCBI Taxonomy" id="1938817"/>
    <lineage>
        <taxon>Bacteria</taxon>
        <taxon>Pseudomonadati</taxon>
        <taxon>Pseudomonadota</taxon>
        <taxon>Betaproteobacteria</taxon>
        <taxon>Burkholderiales</taxon>
        <taxon>Burkholderiaceae</taxon>
        <taxon>Polynucleobacter</taxon>
    </lineage>
</organism>
<dbReference type="Gene3D" id="1.20.58.1700">
    <property type="match status" value="1"/>
</dbReference>
<feature type="domain" description="Amidase" evidence="1">
    <location>
        <begin position="48"/>
        <end position="432"/>
    </location>
</feature>
<keyword evidence="4" id="KW-1185">Reference proteome</keyword>
<dbReference type="GO" id="GO:0016787">
    <property type="term" value="F:hydrolase activity"/>
    <property type="evidence" value="ECO:0007669"/>
    <property type="project" value="UniProtKB-KW"/>
</dbReference>
<dbReference type="InterPro" id="IPR023631">
    <property type="entry name" value="Amidase_dom"/>
</dbReference>
<sequence length="597" mass="64919">MNQHPFTIREWKELYQGGVYTPRDLIFKLISGLDPHDPALILVCPDWFVEAQLQQLEKSDHHALPLYGVPFVVKDNIDVAGLATTAACPEFAYIAKENAQVVDRLMQAGAILIGKTNLDQFATGLVGTRSPFGAVPNTFDARYISGGSSSGSASMVARGIVPFSLGTDTAGSGRIPAGLNNIVGLKATPGKVPMKGVLPACKTIDVVSIFSLTVADAGTVLSIIEELDDTNTPPRFVHQNAWFRNGEGLPKLGIPANPLLNQELGYQKAFEHSMTEIKQQFSVTPINMTLFDQVAQLLYEGPWVAERFITIEKLYQSNPDAIDPTVKKVIEKALQFDAITTFKKQYELEDLKRQTQAIWREIDVLVVPTTPTCPTLEAVAKDPILRNSELGAYTNFVNLLGLCAIAIPASMSDSGLPFGITLIAPHGYDHALVKLASFLEKDNTLLLGKNLRSKLPQDQALNHPLAARPTMEIAVVGAHLKGMPLHYQIQDSGCQLVESTFTAKEYRLFALANTIPPKPGLVRVEDGGTAIEVEVYQMPLDRVGEFLNLIPTPLGLGSIKLESGKVVKGFICEPIGIQGAKDISEFGGWRGYLNHAA</sequence>
<dbReference type="InterPro" id="IPR014085">
    <property type="entry name" value="Allophanate_hydrolase"/>
</dbReference>
<dbReference type="EMBL" id="FWXJ01000004">
    <property type="protein sequence ID" value="SMC44125.1"/>
    <property type="molecule type" value="Genomic_DNA"/>
</dbReference>
<proteinExistence type="predicted"/>
<evidence type="ECO:0000313" key="4">
    <source>
        <dbReference type="Proteomes" id="UP000192708"/>
    </source>
</evidence>
<dbReference type="InterPro" id="IPR036928">
    <property type="entry name" value="AS_sf"/>
</dbReference>
<evidence type="ECO:0000313" key="3">
    <source>
        <dbReference type="EMBL" id="SMC44125.1"/>
    </source>
</evidence>
<name>A0A1W1Z6U7_9BURK</name>
<dbReference type="PANTHER" id="PTHR11895:SF169">
    <property type="entry name" value="GLUTAMYL-TRNA(GLN) AMIDOTRANSFERASE"/>
    <property type="match status" value="1"/>
</dbReference>
<dbReference type="Pfam" id="PF01425">
    <property type="entry name" value="Amidase"/>
    <property type="match status" value="1"/>
</dbReference>
<protein>
    <submittedName>
        <fullName evidence="3">Allophanate hydrolase</fullName>
    </submittedName>
</protein>
<feature type="domain" description="Allophanate hydrolase C-terminal" evidence="2">
    <location>
        <begin position="471"/>
        <end position="593"/>
    </location>
</feature>
<evidence type="ECO:0000259" key="2">
    <source>
        <dbReference type="Pfam" id="PF21986"/>
    </source>
</evidence>
<dbReference type="OrthoDB" id="8872210at2"/>
<keyword evidence="3" id="KW-0378">Hydrolase</keyword>
<dbReference type="STRING" id="1938817.SAMN06296008_104158"/>
<dbReference type="Pfam" id="PF21986">
    <property type="entry name" value="AH_C"/>
    <property type="match status" value="1"/>
</dbReference>
<accession>A0A1W1Z6U7</accession>
<gene>
    <name evidence="3" type="ORF">SAMN06296008_104158</name>
</gene>
<dbReference type="AlphaFoldDB" id="A0A1W1Z6U7"/>
<dbReference type="PANTHER" id="PTHR11895">
    <property type="entry name" value="TRANSAMIDASE"/>
    <property type="match status" value="1"/>
</dbReference>
<dbReference type="InterPro" id="IPR000120">
    <property type="entry name" value="Amidase"/>
</dbReference>
<evidence type="ECO:0000259" key="1">
    <source>
        <dbReference type="Pfam" id="PF01425"/>
    </source>
</evidence>
<dbReference type="RefSeq" id="WP_084283119.1">
    <property type="nucleotide sequence ID" value="NZ_FWXJ01000004.1"/>
</dbReference>
<reference evidence="3 4" key="1">
    <citation type="submission" date="2017-04" db="EMBL/GenBank/DDBJ databases">
        <authorList>
            <person name="Afonso C.L."/>
            <person name="Miller P.J."/>
            <person name="Scott M.A."/>
            <person name="Spackman E."/>
            <person name="Goraichik I."/>
            <person name="Dimitrov K.M."/>
            <person name="Suarez D.L."/>
            <person name="Swayne D.E."/>
        </authorList>
    </citation>
    <scope>NUCLEOTIDE SEQUENCE [LARGE SCALE GENOMIC DNA]</scope>
    <source>
        <strain evidence="3 4">VK13</strain>
    </source>
</reference>
<dbReference type="NCBIfam" id="NF006043">
    <property type="entry name" value="PRK08186.1"/>
    <property type="match status" value="1"/>
</dbReference>
<dbReference type="Gene3D" id="3.90.1300.10">
    <property type="entry name" value="Amidase signature (AS) domain"/>
    <property type="match status" value="1"/>
</dbReference>
<dbReference type="SUPFAM" id="SSF75304">
    <property type="entry name" value="Amidase signature (AS) enzymes"/>
    <property type="match status" value="1"/>
</dbReference>
<dbReference type="NCBIfam" id="TIGR02713">
    <property type="entry name" value="allophanate_hyd"/>
    <property type="match status" value="1"/>
</dbReference>
<dbReference type="InterPro" id="IPR053844">
    <property type="entry name" value="AH_C"/>
</dbReference>
<dbReference type="Gene3D" id="3.10.490.10">
    <property type="entry name" value="Gamma-glutamyl cyclotransferase-like"/>
    <property type="match status" value="1"/>
</dbReference>
<dbReference type="Proteomes" id="UP000192708">
    <property type="component" value="Unassembled WGS sequence"/>
</dbReference>